<dbReference type="AlphaFoldDB" id="E8LIM1"/>
<comment type="caution">
    <text evidence="11">The sequence shown here is derived from an EMBL/GenBank/DDBJ whole genome shotgun (WGS) entry which is preliminary data.</text>
</comment>
<dbReference type="GO" id="GO:0005886">
    <property type="term" value="C:plasma membrane"/>
    <property type="evidence" value="ECO:0007669"/>
    <property type="project" value="UniProtKB-SubCell"/>
</dbReference>
<dbReference type="InterPro" id="IPR007387">
    <property type="entry name" value="TRAP_DctQ"/>
</dbReference>
<feature type="transmembrane region" description="Helical" evidence="9">
    <location>
        <begin position="122"/>
        <end position="144"/>
    </location>
</feature>
<evidence type="ECO:0000313" key="11">
    <source>
        <dbReference type="EMBL" id="EFY07620.1"/>
    </source>
</evidence>
<comment type="function">
    <text evidence="9">Part of the tripartite ATP-independent periplasmic (TRAP) transport system.</text>
</comment>
<dbReference type="HOGENOM" id="CLU_086356_3_6_6"/>
<keyword evidence="2 9" id="KW-0813">Transport</keyword>
<accession>E8LIM1</accession>
<evidence type="ECO:0000256" key="6">
    <source>
        <dbReference type="ARBA" id="ARBA00022989"/>
    </source>
</evidence>
<dbReference type="Pfam" id="PF04290">
    <property type="entry name" value="DctQ"/>
    <property type="match status" value="1"/>
</dbReference>
<dbReference type="EMBL" id="AEVO01000025">
    <property type="protein sequence ID" value="EFY07620.1"/>
    <property type="molecule type" value="Genomic_DNA"/>
</dbReference>
<proteinExistence type="inferred from homology"/>
<dbReference type="PANTHER" id="PTHR35011">
    <property type="entry name" value="2,3-DIKETO-L-GULONATE TRAP TRANSPORTER SMALL PERMEASE PROTEIN YIAM"/>
    <property type="match status" value="1"/>
</dbReference>
<evidence type="ECO:0000256" key="8">
    <source>
        <dbReference type="ARBA" id="ARBA00038436"/>
    </source>
</evidence>
<keyword evidence="12" id="KW-1185">Reference proteome</keyword>
<dbReference type="PANTHER" id="PTHR35011:SF2">
    <property type="entry name" value="2,3-DIKETO-L-GULONATE TRAP TRANSPORTER SMALL PERMEASE PROTEIN YIAM"/>
    <property type="match status" value="1"/>
</dbReference>
<keyword evidence="7 9" id="KW-0472">Membrane</keyword>
<dbReference type="InterPro" id="IPR055348">
    <property type="entry name" value="DctQ"/>
</dbReference>
<feature type="domain" description="Tripartite ATP-independent periplasmic transporters DctQ component" evidence="10">
    <location>
        <begin position="22"/>
        <end position="147"/>
    </location>
</feature>
<evidence type="ECO:0000256" key="7">
    <source>
        <dbReference type="ARBA" id="ARBA00023136"/>
    </source>
</evidence>
<dbReference type="STRING" id="762983.HMPREF9444_00526"/>
<evidence type="ECO:0000256" key="1">
    <source>
        <dbReference type="ARBA" id="ARBA00004429"/>
    </source>
</evidence>
<keyword evidence="6 9" id="KW-1133">Transmembrane helix</keyword>
<comment type="similarity">
    <text evidence="8 9">Belongs to the TRAP transporter small permease family.</text>
</comment>
<name>E8LIM1_SUCHY</name>
<sequence length="161" mass="18080">MDLMKKIQTLVRFICSFAIALMSTIVLLQVINRNIFGSSFKWVEELSGMCMIWITFLGAALATTLNAHTRIELFVNLLPKRLSKLVYALGDIVCAGFSLALSCYSYPLIVANIHTMSPAMKISLSFNYIVFCIATILICIFYLIRAKADFAEMMAVDKENK</sequence>
<feature type="transmembrane region" description="Helical" evidence="9">
    <location>
        <begin position="46"/>
        <end position="65"/>
    </location>
</feature>
<keyword evidence="4 9" id="KW-0997">Cell inner membrane</keyword>
<comment type="subunit">
    <text evidence="9">The complex comprises the extracytoplasmic solute receptor protein and the two transmembrane proteins.</text>
</comment>
<protein>
    <recommendedName>
        <fullName evidence="9">TRAP transporter small permease protein</fullName>
    </recommendedName>
</protein>
<keyword evidence="5 9" id="KW-0812">Transmembrane</keyword>
<gene>
    <name evidence="11" type="ORF">HMPREF9444_00526</name>
</gene>
<comment type="subcellular location">
    <subcellularLocation>
        <location evidence="1 9">Cell inner membrane</location>
        <topology evidence="1 9">Multi-pass membrane protein</topology>
    </subcellularLocation>
</comment>
<dbReference type="OrthoDB" id="9791324at2"/>
<evidence type="ECO:0000256" key="9">
    <source>
        <dbReference type="RuleBase" id="RU369079"/>
    </source>
</evidence>
<keyword evidence="3" id="KW-1003">Cell membrane</keyword>
<evidence type="ECO:0000259" key="10">
    <source>
        <dbReference type="Pfam" id="PF04290"/>
    </source>
</evidence>
<dbReference type="GO" id="GO:0022857">
    <property type="term" value="F:transmembrane transporter activity"/>
    <property type="evidence" value="ECO:0007669"/>
    <property type="project" value="UniProtKB-UniRule"/>
</dbReference>
<evidence type="ECO:0000256" key="5">
    <source>
        <dbReference type="ARBA" id="ARBA00022692"/>
    </source>
</evidence>
<evidence type="ECO:0000256" key="3">
    <source>
        <dbReference type="ARBA" id="ARBA00022475"/>
    </source>
</evidence>
<dbReference type="GO" id="GO:0015740">
    <property type="term" value="P:C4-dicarboxylate transport"/>
    <property type="evidence" value="ECO:0007669"/>
    <property type="project" value="TreeGrafter"/>
</dbReference>
<dbReference type="Proteomes" id="UP000018458">
    <property type="component" value="Unassembled WGS sequence"/>
</dbReference>
<organism evidence="11 12">
    <name type="scientific">Succinatimonas hippei (strain DSM 22608 / JCM 16073 / KCTC 15190 / YIT 12066)</name>
    <dbReference type="NCBI Taxonomy" id="762983"/>
    <lineage>
        <taxon>Bacteria</taxon>
        <taxon>Pseudomonadati</taxon>
        <taxon>Pseudomonadota</taxon>
        <taxon>Gammaproteobacteria</taxon>
        <taxon>Aeromonadales</taxon>
        <taxon>Succinivibrionaceae</taxon>
        <taxon>Succinatimonas</taxon>
    </lineage>
</organism>
<evidence type="ECO:0000313" key="12">
    <source>
        <dbReference type="Proteomes" id="UP000018458"/>
    </source>
</evidence>
<feature type="transmembrane region" description="Helical" evidence="9">
    <location>
        <begin position="85"/>
        <end position="110"/>
    </location>
</feature>
<reference evidence="11 12" key="1">
    <citation type="submission" date="2011-01" db="EMBL/GenBank/DDBJ databases">
        <authorList>
            <person name="Weinstock G."/>
            <person name="Sodergren E."/>
            <person name="Clifton S."/>
            <person name="Fulton L."/>
            <person name="Fulton B."/>
            <person name="Courtney L."/>
            <person name="Fronick C."/>
            <person name="Harrison M."/>
            <person name="Strong C."/>
            <person name="Farmer C."/>
            <person name="Delahaunty K."/>
            <person name="Markovic C."/>
            <person name="Hall O."/>
            <person name="Minx P."/>
            <person name="Tomlinson C."/>
            <person name="Mitreva M."/>
            <person name="Hou S."/>
            <person name="Chen J."/>
            <person name="Wollam A."/>
            <person name="Pepin K.H."/>
            <person name="Johnson M."/>
            <person name="Bhonagiri V."/>
            <person name="Zhang X."/>
            <person name="Suruliraj S."/>
            <person name="Warren W."/>
            <person name="Chinwalla A."/>
            <person name="Mardis E.R."/>
            <person name="Wilson R.K."/>
        </authorList>
    </citation>
    <scope>NUCLEOTIDE SEQUENCE [LARGE SCALE GENOMIC DNA]</scope>
    <source>
        <strain evidence="12">DSM 22608 / JCM 16073 / KCTC 15190 / YIT 12066</strain>
    </source>
</reference>
<evidence type="ECO:0000256" key="2">
    <source>
        <dbReference type="ARBA" id="ARBA00022448"/>
    </source>
</evidence>
<feature type="transmembrane region" description="Helical" evidence="9">
    <location>
        <begin position="9"/>
        <end position="31"/>
    </location>
</feature>
<evidence type="ECO:0000256" key="4">
    <source>
        <dbReference type="ARBA" id="ARBA00022519"/>
    </source>
</evidence>
<dbReference type="eggNOG" id="COG3090">
    <property type="taxonomic scope" value="Bacteria"/>
</dbReference>